<sequence length="391" mass="45079">MYELLRFRMEFCNCTKSWSTTRPRGNTDKINLSVSLASKKTPHNSTIGASADQKIQKRLLTTFTNKLEHIVSRLKEEKLEEIPIDPQAPRSIVKENASRLEEGISAINSATVKVENVLSNFASILDRLEQPSEKEQEDFELYLCKSESALSCAFDLMVLMQARLQALTSCVDTAQSYSATPHDVNSSSLAMNHLQTKPVELPSLPIPTFGDNIWERDNFWELFNNNIHSQQLPEMVKYNYLLNALKGEARDCIRKFQVTKDNYSKATNFLLVKYDNREVLIKQLVERLYKSVLRSPSIKDQRHLLEQLQLIVAQLTEKREEVNSPWLIKKVLANFPDSVKRKVIAKKQELSADVPFTMQHLFKFIDEILSTEEMFLSCSFPRRVLQCNRDK</sequence>
<organism evidence="1 2">
    <name type="scientific">Necator americanus</name>
    <name type="common">Human hookworm</name>
    <dbReference type="NCBI Taxonomy" id="51031"/>
    <lineage>
        <taxon>Eukaryota</taxon>
        <taxon>Metazoa</taxon>
        <taxon>Ecdysozoa</taxon>
        <taxon>Nematoda</taxon>
        <taxon>Chromadorea</taxon>
        <taxon>Rhabditida</taxon>
        <taxon>Rhabditina</taxon>
        <taxon>Rhabditomorpha</taxon>
        <taxon>Strongyloidea</taxon>
        <taxon>Ancylostomatidae</taxon>
        <taxon>Bunostominae</taxon>
        <taxon>Necator</taxon>
    </lineage>
</organism>
<dbReference type="Pfam" id="PF03564">
    <property type="entry name" value="DUF1759"/>
    <property type="match status" value="1"/>
</dbReference>
<reference evidence="1 2" key="1">
    <citation type="submission" date="2023-08" db="EMBL/GenBank/DDBJ databases">
        <title>A Necator americanus chromosomal reference genome.</title>
        <authorList>
            <person name="Ilik V."/>
            <person name="Petrzelkova K.J."/>
            <person name="Pardy F."/>
            <person name="Fuh T."/>
            <person name="Niatou-Singa F.S."/>
            <person name="Gouil Q."/>
            <person name="Baker L."/>
            <person name="Ritchie M.E."/>
            <person name="Jex A.R."/>
            <person name="Gazzola D."/>
            <person name="Li H."/>
            <person name="Toshio Fujiwara R."/>
            <person name="Zhan B."/>
            <person name="Aroian R.V."/>
            <person name="Pafco B."/>
            <person name="Schwarz E.M."/>
        </authorList>
    </citation>
    <scope>NUCLEOTIDE SEQUENCE [LARGE SCALE GENOMIC DNA]</scope>
    <source>
        <strain evidence="1 2">Aroian</strain>
        <tissue evidence="1">Whole animal</tissue>
    </source>
</reference>
<dbReference type="InterPro" id="IPR005312">
    <property type="entry name" value="DUF1759"/>
</dbReference>
<name>A0ABR1BM76_NECAM</name>
<proteinExistence type="predicted"/>
<evidence type="ECO:0000313" key="2">
    <source>
        <dbReference type="Proteomes" id="UP001303046"/>
    </source>
</evidence>
<evidence type="ECO:0000313" key="1">
    <source>
        <dbReference type="EMBL" id="KAK6726387.1"/>
    </source>
</evidence>
<keyword evidence="2" id="KW-1185">Reference proteome</keyword>
<comment type="caution">
    <text evidence="1">The sequence shown here is derived from an EMBL/GenBank/DDBJ whole genome shotgun (WGS) entry which is preliminary data.</text>
</comment>
<protein>
    <recommendedName>
        <fullName evidence="3">Exocyst complex component Sec3 C-terminal domain-containing protein</fullName>
    </recommendedName>
</protein>
<accession>A0ABR1BM76</accession>
<dbReference type="PANTHER" id="PTHR22954:SF3">
    <property type="entry name" value="PROTEIN CBG08539"/>
    <property type="match status" value="1"/>
</dbReference>
<evidence type="ECO:0008006" key="3">
    <source>
        <dbReference type="Google" id="ProtNLM"/>
    </source>
</evidence>
<dbReference type="PANTHER" id="PTHR22954">
    <property type="entry name" value="RETROVIRAL PROTEASE-RELATED"/>
    <property type="match status" value="1"/>
</dbReference>
<gene>
    <name evidence="1" type="primary">Necator_chrI.g726</name>
    <name evidence="1" type="ORF">RB195_004604</name>
</gene>
<dbReference type="Proteomes" id="UP001303046">
    <property type="component" value="Unassembled WGS sequence"/>
</dbReference>
<dbReference type="EMBL" id="JAVFWL010000001">
    <property type="protein sequence ID" value="KAK6726387.1"/>
    <property type="molecule type" value="Genomic_DNA"/>
</dbReference>